<dbReference type="GO" id="GO:0045893">
    <property type="term" value="P:positive regulation of DNA-templated transcription"/>
    <property type="evidence" value="ECO:0007669"/>
    <property type="project" value="InterPro"/>
</dbReference>
<keyword evidence="5" id="KW-0804">Transcription</keyword>
<organism evidence="10 11">
    <name type="scientific">Scleropages formosus</name>
    <name type="common">Asian bonytongue</name>
    <name type="synonym">Osteoglossum formosum</name>
    <dbReference type="NCBI Taxonomy" id="113540"/>
    <lineage>
        <taxon>Eukaryota</taxon>
        <taxon>Metazoa</taxon>
        <taxon>Chordata</taxon>
        <taxon>Craniata</taxon>
        <taxon>Vertebrata</taxon>
        <taxon>Euteleostomi</taxon>
        <taxon>Actinopterygii</taxon>
        <taxon>Neopterygii</taxon>
        <taxon>Teleostei</taxon>
        <taxon>Osteoglossocephala</taxon>
        <taxon>Osteoglossomorpha</taxon>
        <taxon>Osteoglossiformes</taxon>
        <taxon>Osteoglossidae</taxon>
        <taxon>Scleropages</taxon>
    </lineage>
</organism>
<evidence type="ECO:0000256" key="8">
    <source>
        <dbReference type="SAM" id="MobiDB-lite"/>
    </source>
</evidence>
<dbReference type="SMART" id="SM00425">
    <property type="entry name" value="TBOX"/>
    <property type="match status" value="1"/>
</dbReference>
<dbReference type="GO" id="GO:0021523">
    <property type="term" value="P:somatic motor neuron differentiation"/>
    <property type="evidence" value="ECO:0007669"/>
    <property type="project" value="Ensembl"/>
</dbReference>
<dbReference type="GO" id="GO:0048514">
    <property type="term" value="P:blood vessel morphogenesis"/>
    <property type="evidence" value="ECO:0007669"/>
    <property type="project" value="Ensembl"/>
</dbReference>
<keyword evidence="2" id="KW-0217">Developmental protein</keyword>
<comment type="caution">
    <text evidence="7">Lacks conserved residue(s) required for the propagation of feature annotation.</text>
</comment>
<dbReference type="InterPro" id="IPR008967">
    <property type="entry name" value="p53-like_TF_DNA-bd_sf"/>
</dbReference>
<dbReference type="PROSITE" id="PS50252">
    <property type="entry name" value="TBOX_3"/>
    <property type="match status" value="1"/>
</dbReference>
<dbReference type="PROSITE" id="PS01283">
    <property type="entry name" value="TBOX_1"/>
    <property type="match status" value="1"/>
</dbReference>
<accession>A0A8C9SEB5</accession>
<dbReference type="InterPro" id="IPR036960">
    <property type="entry name" value="T-box_sf"/>
</dbReference>
<evidence type="ECO:0000256" key="5">
    <source>
        <dbReference type="ARBA" id="ARBA00023163"/>
    </source>
</evidence>
<dbReference type="FunFam" id="2.60.40.820:FF:000010">
    <property type="entry name" value="T-box transcription factor TBX6"/>
    <property type="match status" value="1"/>
</dbReference>
<reference evidence="10" key="3">
    <citation type="submission" date="2025-09" db="UniProtKB">
        <authorList>
            <consortium name="Ensembl"/>
        </authorList>
    </citation>
    <scope>IDENTIFICATION</scope>
</reference>
<dbReference type="GO" id="GO:0005634">
    <property type="term" value="C:nucleus"/>
    <property type="evidence" value="ECO:0007669"/>
    <property type="project" value="UniProtKB-SubCell"/>
</dbReference>
<dbReference type="GeneTree" id="ENSGT00940000160732"/>
<reference evidence="10" key="2">
    <citation type="submission" date="2025-08" db="UniProtKB">
        <authorList>
            <consortium name="Ensembl"/>
        </authorList>
    </citation>
    <scope>IDENTIFICATION</scope>
</reference>
<feature type="compositionally biased region" description="Polar residues" evidence="8">
    <location>
        <begin position="335"/>
        <end position="350"/>
    </location>
</feature>
<proteinExistence type="predicted"/>
<dbReference type="InterPro" id="IPR001699">
    <property type="entry name" value="TF_T-box"/>
</dbReference>
<comment type="subcellular location">
    <subcellularLocation>
        <location evidence="1 7">Nucleus</location>
    </subcellularLocation>
</comment>
<dbReference type="GO" id="GO:0001756">
    <property type="term" value="P:somitogenesis"/>
    <property type="evidence" value="ECO:0007669"/>
    <property type="project" value="Ensembl"/>
</dbReference>
<dbReference type="AlphaFoldDB" id="A0A8C9SEB5"/>
<dbReference type="GO" id="GO:0048641">
    <property type="term" value="P:regulation of skeletal muscle tissue development"/>
    <property type="evidence" value="ECO:0007669"/>
    <property type="project" value="Ensembl"/>
</dbReference>
<dbReference type="Ensembl" id="ENSSFOT00015034584.2">
    <property type="protein sequence ID" value="ENSSFOP00015034206.2"/>
    <property type="gene ID" value="ENSSFOG00015021809.2"/>
</dbReference>
<dbReference type="GO" id="GO:0016331">
    <property type="term" value="P:morphogenesis of embryonic epithelium"/>
    <property type="evidence" value="ECO:0007669"/>
    <property type="project" value="TreeGrafter"/>
</dbReference>
<dbReference type="PANTHER" id="PTHR11267:SF197">
    <property type="entry name" value="T-BOX TRANSCRIPTION FACTOR TBX6"/>
    <property type="match status" value="1"/>
</dbReference>
<dbReference type="PANTHER" id="PTHR11267">
    <property type="entry name" value="T-BOX PROTEIN-RELATED"/>
    <property type="match status" value="1"/>
</dbReference>
<evidence type="ECO:0000256" key="1">
    <source>
        <dbReference type="ARBA" id="ARBA00004123"/>
    </source>
</evidence>
<keyword evidence="11" id="KW-1185">Reference proteome</keyword>
<keyword evidence="4 7" id="KW-0238">DNA-binding</keyword>
<evidence type="ECO:0000313" key="10">
    <source>
        <dbReference type="Ensembl" id="ENSSFOP00015034206.2"/>
    </source>
</evidence>
<dbReference type="Proteomes" id="UP000694397">
    <property type="component" value="Chromosome 20"/>
</dbReference>
<dbReference type="SUPFAM" id="SSF49417">
    <property type="entry name" value="p53-like transcription factors"/>
    <property type="match status" value="1"/>
</dbReference>
<dbReference type="GO" id="GO:0000981">
    <property type="term" value="F:DNA-binding transcription factor activity, RNA polymerase II-specific"/>
    <property type="evidence" value="ECO:0007669"/>
    <property type="project" value="TreeGrafter"/>
</dbReference>
<dbReference type="Pfam" id="PF00907">
    <property type="entry name" value="T-box"/>
    <property type="match status" value="1"/>
</dbReference>
<evidence type="ECO:0000256" key="4">
    <source>
        <dbReference type="ARBA" id="ARBA00023125"/>
    </source>
</evidence>
<evidence type="ECO:0000259" key="9">
    <source>
        <dbReference type="PROSITE" id="PS50252"/>
    </source>
</evidence>
<feature type="domain" description="T-box" evidence="9">
    <location>
        <begin position="50"/>
        <end position="227"/>
    </location>
</feature>
<evidence type="ECO:0000313" key="11">
    <source>
        <dbReference type="Proteomes" id="UP000694397"/>
    </source>
</evidence>
<dbReference type="Gene3D" id="2.60.40.820">
    <property type="entry name" value="Transcription factor, T-box"/>
    <property type="match status" value="1"/>
</dbReference>
<dbReference type="GO" id="GO:0000785">
    <property type="term" value="C:chromatin"/>
    <property type="evidence" value="ECO:0007669"/>
    <property type="project" value="Ensembl"/>
</dbReference>
<dbReference type="InterPro" id="IPR046360">
    <property type="entry name" value="T-box_DNA-bd"/>
</dbReference>
<evidence type="ECO:0000256" key="7">
    <source>
        <dbReference type="PROSITE-ProRule" id="PRU00201"/>
    </source>
</evidence>
<name>A0A8C9SEB5_SCLFO</name>
<dbReference type="OrthoDB" id="7442607at2759"/>
<dbReference type="InterPro" id="IPR018186">
    <property type="entry name" value="TF_T-box_CS"/>
</dbReference>
<dbReference type="PRINTS" id="PR00937">
    <property type="entry name" value="TBOX"/>
</dbReference>
<dbReference type="GO" id="GO:0000978">
    <property type="term" value="F:RNA polymerase II cis-regulatory region sequence-specific DNA binding"/>
    <property type="evidence" value="ECO:0007669"/>
    <property type="project" value="InterPro"/>
</dbReference>
<sequence length="515" mass="56279">MLFRMFYAQSHLPLFPSTCDMTRTVPGSILAPAVPINLSGKEQGNFKMDLENSSLWKQFSGIGTEMVITKTGRRMFPQLKVKLSGLNPSLRYILLLEVVPADASKYRFQGGCWHAVGSAEPRLPDRMFIHPDSPATGAHWQGRTISFHQVKLTNNTLDTHGHIILHSLHRYQPRVHVIEARDARMWGGIRQSFVFPETQFFAVTAYQNSKITELKINSNPFARGFRENGMNSKRFMLTPAFICLCSSGQIILASYNQAFPNPHTNCTSFPSACLPQSAPPYQSVPPSVSPYSSLPPGSSSSPAPVSVSLCQSLPPSSYPSLLPAHLSTIDPTDPPSTGSQYNPAASHTLPTSTFPSSSVHASHSVLSHSAVCSLASSVSSFSSLSPTSGHDASSLPNHPLPPTSYLPFPSSTSSSYPSSEIASFPPFKTSSSYLSEMVPHTTLMTTLEPTLPSCHTSTSPSPSSLYPSFPSYPLRICQDPHASFTIPLRHLYGQHRHGHTYSQRTYVEIPSRAIF</sequence>
<feature type="region of interest" description="Disordered" evidence="8">
    <location>
        <begin position="324"/>
        <end position="353"/>
    </location>
</feature>
<evidence type="ECO:0000256" key="6">
    <source>
        <dbReference type="ARBA" id="ARBA00023242"/>
    </source>
</evidence>
<protein>
    <submittedName>
        <fullName evidence="10">T-box transcription factor 6</fullName>
    </submittedName>
</protein>
<keyword evidence="6 7" id="KW-0539">Nucleus</keyword>
<evidence type="ECO:0000256" key="3">
    <source>
        <dbReference type="ARBA" id="ARBA00023015"/>
    </source>
</evidence>
<keyword evidence="3" id="KW-0805">Transcription regulation</keyword>
<evidence type="ECO:0000256" key="2">
    <source>
        <dbReference type="ARBA" id="ARBA00022473"/>
    </source>
</evidence>
<reference evidence="10 11" key="1">
    <citation type="submission" date="2019-04" db="EMBL/GenBank/DDBJ databases">
        <authorList>
            <consortium name="Wellcome Sanger Institute Data Sharing"/>
        </authorList>
    </citation>
    <scope>NUCLEOTIDE SEQUENCE [LARGE SCALE GENOMIC DNA]</scope>
</reference>
<dbReference type="GO" id="GO:0001708">
    <property type="term" value="P:cell fate specification"/>
    <property type="evidence" value="ECO:0007669"/>
    <property type="project" value="TreeGrafter"/>
</dbReference>